<evidence type="ECO:0008006" key="3">
    <source>
        <dbReference type="Google" id="ProtNLM"/>
    </source>
</evidence>
<sequence>MSSRLLPLSRRLLWSSSPPPLALAAAAPCSVAPPSSPSWHETQPVPLQYVGWNPRCGLQPSTAVREPPSGCP</sequence>
<evidence type="ECO:0000313" key="1">
    <source>
        <dbReference type="EMBL" id="CAL1361061.1"/>
    </source>
</evidence>
<proteinExistence type="predicted"/>
<dbReference type="Proteomes" id="UP001497516">
    <property type="component" value="Chromosome 10"/>
</dbReference>
<evidence type="ECO:0000313" key="2">
    <source>
        <dbReference type="Proteomes" id="UP001497516"/>
    </source>
</evidence>
<name>A0AAV2CY91_9ROSI</name>
<dbReference type="AlphaFoldDB" id="A0AAV2CY91"/>
<protein>
    <recommendedName>
        <fullName evidence="3">Secreted protein</fullName>
    </recommendedName>
</protein>
<accession>A0AAV2CY91</accession>
<dbReference type="EMBL" id="OZ034814">
    <property type="protein sequence ID" value="CAL1361061.1"/>
    <property type="molecule type" value="Genomic_DNA"/>
</dbReference>
<reference evidence="1 2" key="1">
    <citation type="submission" date="2024-04" db="EMBL/GenBank/DDBJ databases">
        <authorList>
            <person name="Fracassetti M."/>
        </authorList>
    </citation>
    <scope>NUCLEOTIDE SEQUENCE [LARGE SCALE GENOMIC DNA]</scope>
</reference>
<gene>
    <name evidence="1" type="ORF">LTRI10_LOCUS8456</name>
</gene>
<keyword evidence="2" id="KW-1185">Reference proteome</keyword>
<organism evidence="1 2">
    <name type="scientific">Linum trigynum</name>
    <dbReference type="NCBI Taxonomy" id="586398"/>
    <lineage>
        <taxon>Eukaryota</taxon>
        <taxon>Viridiplantae</taxon>
        <taxon>Streptophyta</taxon>
        <taxon>Embryophyta</taxon>
        <taxon>Tracheophyta</taxon>
        <taxon>Spermatophyta</taxon>
        <taxon>Magnoliopsida</taxon>
        <taxon>eudicotyledons</taxon>
        <taxon>Gunneridae</taxon>
        <taxon>Pentapetalae</taxon>
        <taxon>rosids</taxon>
        <taxon>fabids</taxon>
        <taxon>Malpighiales</taxon>
        <taxon>Linaceae</taxon>
        <taxon>Linum</taxon>
    </lineage>
</organism>